<dbReference type="EMBL" id="PQVF01000006">
    <property type="protein sequence ID" value="POY36786.1"/>
    <property type="molecule type" value="Genomic_DNA"/>
</dbReference>
<reference evidence="1 2" key="1">
    <citation type="submission" date="2018-01" db="EMBL/GenBank/DDBJ databases">
        <authorList>
            <person name="Gaut B.S."/>
            <person name="Morton B.R."/>
            <person name="Clegg M.T."/>
            <person name="Duvall M.R."/>
        </authorList>
    </citation>
    <scope>NUCLEOTIDE SEQUENCE [LARGE SCALE GENOMIC DNA]</scope>
    <source>
        <strain evidence="1 2">HR-AV</strain>
    </source>
</reference>
<dbReference type="AlphaFoldDB" id="A0A2S5A2J2"/>
<protein>
    <submittedName>
        <fullName evidence="1">Uncharacterized protein</fullName>
    </submittedName>
</protein>
<keyword evidence="2" id="KW-1185">Reference proteome</keyword>
<evidence type="ECO:0000313" key="1">
    <source>
        <dbReference type="EMBL" id="POY36786.1"/>
    </source>
</evidence>
<gene>
    <name evidence="1" type="ORF">C3K47_10560</name>
</gene>
<comment type="caution">
    <text evidence="1">The sequence shown here is derived from an EMBL/GenBank/DDBJ whole genome shotgun (WGS) entry which is preliminary data.</text>
</comment>
<sequence length="90" mass="10283">MAFFVHKSNENVCRCSFVLEFGCFWNDGKMAKELVAYEYIQQKLNISHALQTRAREGQSVSKPGRSLDCARNVSLLFQFNDGLCEEEKLG</sequence>
<proteinExistence type="predicted"/>
<accession>A0A2S5A2J2</accession>
<organism evidence="1 2">
    <name type="scientific">Solitalea longa</name>
    <dbReference type="NCBI Taxonomy" id="2079460"/>
    <lineage>
        <taxon>Bacteria</taxon>
        <taxon>Pseudomonadati</taxon>
        <taxon>Bacteroidota</taxon>
        <taxon>Sphingobacteriia</taxon>
        <taxon>Sphingobacteriales</taxon>
        <taxon>Sphingobacteriaceae</taxon>
        <taxon>Solitalea</taxon>
    </lineage>
</organism>
<evidence type="ECO:0000313" key="2">
    <source>
        <dbReference type="Proteomes" id="UP000236893"/>
    </source>
</evidence>
<dbReference type="Proteomes" id="UP000236893">
    <property type="component" value="Unassembled WGS sequence"/>
</dbReference>
<name>A0A2S5A2J2_9SPHI</name>